<dbReference type="EMBL" id="AZQQ01000074">
    <property type="protein sequence ID" value="KDD69059.1"/>
    <property type="molecule type" value="Genomic_DNA"/>
</dbReference>
<gene>
    <name evidence="1" type="ORF">V466_11570</name>
</gene>
<proteinExistence type="predicted"/>
<comment type="caution">
    <text evidence="1">The sequence shown here is derived from an EMBL/GenBank/DDBJ whole genome shotgun (WGS) entry which is preliminary data.</text>
</comment>
<dbReference type="AlphaFoldDB" id="A0A059L4Y4"/>
<reference evidence="1 2" key="1">
    <citation type="submission" date="2013-12" db="EMBL/GenBank/DDBJ databases">
        <authorList>
            <person name="Formusa P.A."/>
            <person name="Habash M."/>
            <person name="Lee H."/>
            <person name="Trevors J.T."/>
        </authorList>
    </citation>
    <scope>NUCLEOTIDE SEQUENCE [LARGE SCALE GENOMIC DNA]</scope>
    <source>
        <strain evidence="1 2">PD30</strain>
    </source>
</reference>
<dbReference type="Proteomes" id="UP000026739">
    <property type="component" value="Unassembled WGS sequence"/>
</dbReference>
<sequence>MEVSLDTAMMLAYAKTAQGGWLFWPFQSKSLFDPVKSAEKKIKSPGHVRAL</sequence>
<organism evidence="1 2">
    <name type="scientific">Pseudomonas mandelii PD30</name>
    <dbReference type="NCBI Taxonomy" id="1419583"/>
    <lineage>
        <taxon>Bacteria</taxon>
        <taxon>Pseudomonadati</taxon>
        <taxon>Pseudomonadota</taxon>
        <taxon>Gammaproteobacteria</taxon>
        <taxon>Pseudomonadales</taxon>
        <taxon>Pseudomonadaceae</taxon>
        <taxon>Pseudomonas</taxon>
    </lineage>
</organism>
<evidence type="ECO:0000313" key="1">
    <source>
        <dbReference type="EMBL" id="KDD69059.1"/>
    </source>
</evidence>
<evidence type="ECO:0000313" key="2">
    <source>
        <dbReference type="Proteomes" id="UP000026739"/>
    </source>
</evidence>
<accession>A0A059L4Y4</accession>
<name>A0A059L4Y4_9PSED</name>
<protein>
    <submittedName>
        <fullName evidence="1">Uncharacterized protein</fullName>
    </submittedName>
</protein>